<dbReference type="Proteomes" id="UP000494363">
    <property type="component" value="Unassembled WGS sequence"/>
</dbReference>
<keyword evidence="2" id="KW-1185">Reference proteome</keyword>
<dbReference type="EMBL" id="CADIKH010000001">
    <property type="protein sequence ID" value="CAB3746050.1"/>
    <property type="molecule type" value="Genomic_DNA"/>
</dbReference>
<sequence>METPEQAQAAGEKLREILLRVAMKYDDAMRKLDGSSAREQQAEFIDDIIAFVRETIRPAYAGRDIVLYEKGRSVRSFEFECQRLWNRAITLYLNDPKAVPSDLEKFLNDPAHASLLHELQNDTRRQVETFTIPLLEKYETPGEDLYLHTYHLMIATDEDAAIDLMADSGKTPAELASAFFGMFGLLIQAKRAEQQGDVGRAYSFLLDANHLIGMHEGARYAMAHLPEVAAKRRAKINSAKSRAGTDKARIRACDLFYALRPIGADSKPQLWASANVAMEAVWNALVEEAQSAGKTKPGAAESTILSVCQQLHRLDKDGGSLDIRVEVVRLLPDGTELRIPLD</sequence>
<dbReference type="RefSeq" id="WP_175224120.1">
    <property type="nucleotide sequence ID" value="NZ_CADIKH010000001.1"/>
</dbReference>
<accession>A0A6J5CV89</accession>
<gene>
    <name evidence="1" type="ORF">LMG29542_00110</name>
</gene>
<evidence type="ECO:0000313" key="1">
    <source>
        <dbReference type="EMBL" id="CAB3746050.1"/>
    </source>
</evidence>
<protein>
    <submittedName>
        <fullName evidence="1">Uncharacterized protein</fullName>
    </submittedName>
</protein>
<proteinExistence type="predicted"/>
<reference evidence="1 2" key="1">
    <citation type="submission" date="2020-04" db="EMBL/GenBank/DDBJ databases">
        <authorList>
            <person name="De Canck E."/>
        </authorList>
    </citation>
    <scope>NUCLEOTIDE SEQUENCE [LARGE SCALE GENOMIC DNA]</scope>
    <source>
        <strain evidence="1 2">LMG 29542</strain>
    </source>
</reference>
<name>A0A6J5CV89_9BURK</name>
<evidence type="ECO:0000313" key="2">
    <source>
        <dbReference type="Proteomes" id="UP000494363"/>
    </source>
</evidence>
<organism evidence="1 2">
    <name type="scientific">Paraburkholderia humisilvae</name>
    <dbReference type="NCBI Taxonomy" id="627669"/>
    <lineage>
        <taxon>Bacteria</taxon>
        <taxon>Pseudomonadati</taxon>
        <taxon>Pseudomonadota</taxon>
        <taxon>Betaproteobacteria</taxon>
        <taxon>Burkholderiales</taxon>
        <taxon>Burkholderiaceae</taxon>
        <taxon>Paraburkholderia</taxon>
    </lineage>
</organism>
<dbReference type="AlphaFoldDB" id="A0A6J5CV89"/>